<dbReference type="Gene3D" id="3.10.129.10">
    <property type="entry name" value="Hotdog Thioesterase"/>
    <property type="match status" value="2"/>
</dbReference>
<dbReference type="AlphaFoldDB" id="A0A3B0S6R0"/>
<dbReference type="InterPro" id="IPR029069">
    <property type="entry name" value="HotDog_dom_sf"/>
</dbReference>
<organism evidence="3">
    <name type="scientific">hydrothermal vent metagenome</name>
    <dbReference type="NCBI Taxonomy" id="652676"/>
    <lineage>
        <taxon>unclassified sequences</taxon>
        <taxon>metagenomes</taxon>
        <taxon>ecological metagenomes</taxon>
    </lineage>
</organism>
<dbReference type="EMBL" id="UOEE01000300">
    <property type="protein sequence ID" value="VAW00638.1"/>
    <property type="molecule type" value="Genomic_DNA"/>
</dbReference>
<dbReference type="InterPro" id="IPR040170">
    <property type="entry name" value="Cytosol_ACT"/>
</dbReference>
<protein>
    <recommendedName>
        <fullName evidence="2">HotDog ACOT-type domain-containing protein</fullName>
    </recommendedName>
</protein>
<dbReference type="GO" id="GO:0005829">
    <property type="term" value="C:cytosol"/>
    <property type="evidence" value="ECO:0007669"/>
    <property type="project" value="TreeGrafter"/>
</dbReference>
<sequence length="220" mass="23921">AAARFARRGFVTAAVERTDFRSPVLVGEMVDVDGSVRSVGRSSVRVRVDLVAENLLTGERRLTTQGEFTMVATDRKTNKTPLPPVPEYKPDPVGITHNVELVFPGDTDHRGLLFGGRALELMEKAAFVAASRHARCQVVMAALKEINFTGPIHVGELVELKARISSVGRSSMRVDVTLWAEDLTTGERRQATQGQFVMVALGDDGRPTLAPPMQNKGTAK</sequence>
<dbReference type="PANTHER" id="PTHR11049">
    <property type="entry name" value="ACYL COENZYME A THIOESTER HYDROLASE"/>
    <property type="match status" value="1"/>
</dbReference>
<proteinExistence type="predicted"/>
<feature type="non-terminal residue" evidence="3">
    <location>
        <position position="1"/>
    </location>
</feature>
<dbReference type="GO" id="GO:0009062">
    <property type="term" value="P:fatty acid catabolic process"/>
    <property type="evidence" value="ECO:0007669"/>
    <property type="project" value="TreeGrafter"/>
</dbReference>
<feature type="domain" description="HotDog ACOT-type" evidence="2">
    <location>
        <begin position="1"/>
        <end position="76"/>
    </location>
</feature>
<dbReference type="CDD" id="cd03442">
    <property type="entry name" value="BFIT_BACH"/>
    <property type="match status" value="2"/>
</dbReference>
<reference evidence="3" key="1">
    <citation type="submission" date="2018-06" db="EMBL/GenBank/DDBJ databases">
        <authorList>
            <person name="Zhirakovskaya E."/>
        </authorList>
    </citation>
    <scope>NUCLEOTIDE SEQUENCE</scope>
</reference>
<gene>
    <name evidence="3" type="ORF">MNBD_ALPHA06-1207</name>
</gene>
<evidence type="ECO:0000313" key="3">
    <source>
        <dbReference type="EMBL" id="VAW00638.1"/>
    </source>
</evidence>
<dbReference type="SUPFAM" id="SSF54637">
    <property type="entry name" value="Thioesterase/thiol ester dehydrase-isomerase"/>
    <property type="match status" value="2"/>
</dbReference>
<keyword evidence="1" id="KW-0378">Hydrolase</keyword>
<dbReference type="GO" id="GO:0006637">
    <property type="term" value="P:acyl-CoA metabolic process"/>
    <property type="evidence" value="ECO:0007669"/>
    <property type="project" value="TreeGrafter"/>
</dbReference>
<dbReference type="GO" id="GO:0052816">
    <property type="term" value="F:long-chain fatty acyl-CoA hydrolase activity"/>
    <property type="evidence" value="ECO:0007669"/>
    <property type="project" value="TreeGrafter"/>
</dbReference>
<dbReference type="InterPro" id="IPR033120">
    <property type="entry name" value="HOTDOG_ACOT"/>
</dbReference>
<evidence type="ECO:0000259" key="2">
    <source>
        <dbReference type="PROSITE" id="PS51770"/>
    </source>
</evidence>
<feature type="domain" description="HotDog ACOT-type" evidence="2">
    <location>
        <begin position="92"/>
        <end position="204"/>
    </location>
</feature>
<accession>A0A3B0S6R0</accession>
<dbReference type="Pfam" id="PF03061">
    <property type="entry name" value="4HBT"/>
    <property type="match status" value="2"/>
</dbReference>
<name>A0A3B0S6R0_9ZZZZ</name>
<dbReference type="PROSITE" id="PS51770">
    <property type="entry name" value="HOTDOG_ACOT"/>
    <property type="match status" value="2"/>
</dbReference>
<dbReference type="InterPro" id="IPR006683">
    <property type="entry name" value="Thioestr_dom"/>
</dbReference>
<evidence type="ECO:0000256" key="1">
    <source>
        <dbReference type="ARBA" id="ARBA00022801"/>
    </source>
</evidence>
<dbReference type="PANTHER" id="PTHR11049:SF24">
    <property type="entry name" value="CYTOSOLIC ACYL COENZYME A THIOESTER HYDROLASE"/>
    <property type="match status" value="1"/>
</dbReference>